<dbReference type="GeneID" id="66067923"/>
<proteinExistence type="inferred from homology"/>
<dbReference type="KEGG" id="uvi:66067923"/>
<dbReference type="GO" id="GO:0008233">
    <property type="term" value="F:peptidase activity"/>
    <property type="evidence" value="ECO:0007669"/>
    <property type="project" value="UniProtKB-KW"/>
</dbReference>
<feature type="signal peptide" evidence="9">
    <location>
        <begin position="1"/>
        <end position="30"/>
    </location>
</feature>
<evidence type="ECO:0000313" key="12">
    <source>
        <dbReference type="Proteomes" id="UP000027002"/>
    </source>
</evidence>
<evidence type="ECO:0000256" key="2">
    <source>
        <dbReference type="ARBA" id="ARBA00022670"/>
    </source>
</evidence>
<keyword evidence="4" id="KW-0068">Autocatalytic cleavage</keyword>
<dbReference type="AlphaFoldDB" id="A0A1B5L5C4"/>
<accession>A0A1B5L5C4</accession>
<evidence type="ECO:0000256" key="9">
    <source>
        <dbReference type="SAM" id="SignalP"/>
    </source>
</evidence>
<dbReference type="CDD" id="cd04513">
    <property type="entry name" value="Glycosylasparaginase"/>
    <property type="match status" value="1"/>
</dbReference>
<feature type="chain" id="PRO_5036016713" evidence="9">
    <location>
        <begin position="31"/>
        <end position="379"/>
    </location>
</feature>
<evidence type="ECO:0000313" key="11">
    <source>
        <dbReference type="EMBL" id="QUC22905.1"/>
    </source>
</evidence>
<dbReference type="Gene3D" id="3.60.20.30">
    <property type="entry name" value="(Glycosyl)asparaginase"/>
    <property type="match status" value="1"/>
</dbReference>
<keyword evidence="2" id="KW-0645">Protease</keyword>
<feature type="compositionally biased region" description="Low complexity" evidence="8">
    <location>
        <begin position="220"/>
        <end position="232"/>
    </location>
</feature>
<feature type="active site" description="Nucleophile" evidence="5">
    <location>
        <position position="234"/>
    </location>
</feature>
<evidence type="ECO:0000256" key="8">
    <source>
        <dbReference type="SAM" id="MobiDB-lite"/>
    </source>
</evidence>
<dbReference type="OrthoDB" id="2262349at2759"/>
<reference evidence="10" key="1">
    <citation type="journal article" date="2016" name="Genome Announc.">
        <title>Genome Sequence of Ustilaginoidea virens IPU010, a Rice Pathogenic Fungus Causing False Smut.</title>
        <authorList>
            <person name="Kumagai T."/>
            <person name="Ishii T."/>
            <person name="Terai G."/>
            <person name="Umemura M."/>
            <person name="Machida M."/>
            <person name="Asai K."/>
        </authorList>
    </citation>
    <scope>NUCLEOTIDE SEQUENCE [LARGE SCALE GENOMIC DNA]</scope>
    <source>
        <strain evidence="10">IPU010</strain>
    </source>
</reference>
<dbReference type="GO" id="GO:0006508">
    <property type="term" value="P:proteolysis"/>
    <property type="evidence" value="ECO:0007669"/>
    <property type="project" value="UniProtKB-KW"/>
</dbReference>
<dbReference type="PANTHER" id="PTHR10188:SF6">
    <property type="entry name" value="N(4)-(BETA-N-ACETYLGLUCOSAMINYL)-L-ASPARAGINASE"/>
    <property type="match status" value="1"/>
</dbReference>
<organism evidence="10 13">
    <name type="scientific">Ustilaginoidea virens</name>
    <name type="common">Rice false smut fungus</name>
    <name type="synonym">Villosiclava virens</name>
    <dbReference type="NCBI Taxonomy" id="1159556"/>
    <lineage>
        <taxon>Eukaryota</taxon>
        <taxon>Fungi</taxon>
        <taxon>Dikarya</taxon>
        <taxon>Ascomycota</taxon>
        <taxon>Pezizomycotina</taxon>
        <taxon>Sordariomycetes</taxon>
        <taxon>Hypocreomycetidae</taxon>
        <taxon>Hypocreales</taxon>
        <taxon>Clavicipitaceae</taxon>
        <taxon>Ustilaginoidea</taxon>
    </lineage>
</organism>
<evidence type="ECO:0000256" key="1">
    <source>
        <dbReference type="ARBA" id="ARBA00010872"/>
    </source>
</evidence>
<evidence type="ECO:0000313" key="10">
    <source>
        <dbReference type="EMBL" id="GAO18720.1"/>
    </source>
</evidence>
<dbReference type="Pfam" id="PF01112">
    <property type="entry name" value="Asparaginase_2"/>
    <property type="match status" value="1"/>
</dbReference>
<dbReference type="GO" id="GO:0005737">
    <property type="term" value="C:cytoplasm"/>
    <property type="evidence" value="ECO:0007669"/>
    <property type="project" value="TreeGrafter"/>
</dbReference>
<evidence type="ECO:0000256" key="5">
    <source>
        <dbReference type="PIRSR" id="PIRSR600246-1"/>
    </source>
</evidence>
<dbReference type="InterPro" id="IPR000246">
    <property type="entry name" value="Peptidase_T2"/>
</dbReference>
<keyword evidence="3" id="KW-0378">Hydrolase</keyword>
<sequence length="379" mass="39774">MPPSRARAPPRLTRLLAVALLAPLHSPCQPHPSHPPVPVVIHTWGGPFTVAADAAFASLGDAHSSALDAVQAGGAACQLRRCDGTVGYGGSPDENCETTLDAMIMDGATLNVGAVGALRRVRDAVAVARRVLEHTQHSLLVGELATQFALESGFREEDLGTAASRAACQAWRARGCQPNWRVDVAPDPKASCGPYTPLGGRRHGEHDGEDEDEDEDGGRQRQQQQRQPGGPHDTIALVALDAAGNMAAATSTNGKAHKIPGRVGDAPVPGSGCYVDSRVGGCGATGDGDLLMRLLPCYQAVESMRRGMSPAAAADDAVRRMLLRYPLLQAGLVVMNSRGEHAGAASNWRFEYSVRGRDMPETRVVAVTPVTARSGAAEL</sequence>
<evidence type="ECO:0000256" key="4">
    <source>
        <dbReference type="ARBA" id="ARBA00022813"/>
    </source>
</evidence>
<feature type="binding site" evidence="6">
    <location>
        <begin position="285"/>
        <end position="288"/>
    </location>
    <ligand>
        <name>substrate</name>
    </ligand>
</feature>
<evidence type="ECO:0000256" key="7">
    <source>
        <dbReference type="PIRSR" id="PIRSR600246-3"/>
    </source>
</evidence>
<dbReference type="PANTHER" id="PTHR10188">
    <property type="entry name" value="L-ASPARAGINASE"/>
    <property type="match status" value="1"/>
</dbReference>
<reference evidence="13" key="2">
    <citation type="journal article" date="2016" name="Genome Announc.">
        <title>Genome sequence of Ustilaginoidea virens IPU010, a rice pathogenic fungus causing false smut.</title>
        <authorList>
            <person name="Kumagai T."/>
            <person name="Ishii T."/>
            <person name="Terai G."/>
            <person name="Umemura M."/>
            <person name="Machida M."/>
            <person name="Asai K."/>
        </authorList>
    </citation>
    <scope>NUCLEOTIDE SEQUENCE [LARGE SCALE GENOMIC DNA]</scope>
    <source>
        <strain evidence="13">IPU010</strain>
    </source>
</reference>
<dbReference type="GO" id="GO:0003948">
    <property type="term" value="F:N4-(beta-N-acetylglucosaminyl)-L-asparaginase activity"/>
    <property type="evidence" value="ECO:0007669"/>
    <property type="project" value="TreeGrafter"/>
</dbReference>
<dbReference type="FunFam" id="3.60.20.30:FF:000003">
    <property type="entry name" value="N(4)-(Beta-N-acetylglucosaminyl)-L-asparaginase isoform X1"/>
    <property type="match status" value="1"/>
</dbReference>
<dbReference type="Proteomes" id="UP000054053">
    <property type="component" value="Unassembled WGS sequence"/>
</dbReference>
<dbReference type="SUPFAM" id="SSF56235">
    <property type="entry name" value="N-terminal nucleophile aminohydrolases (Ntn hydrolases)"/>
    <property type="match status" value="1"/>
</dbReference>
<evidence type="ECO:0000313" key="13">
    <source>
        <dbReference type="Proteomes" id="UP000054053"/>
    </source>
</evidence>
<dbReference type="EMBL" id="CP072758">
    <property type="protein sequence ID" value="QUC22905.1"/>
    <property type="molecule type" value="Genomic_DNA"/>
</dbReference>
<reference evidence="11" key="3">
    <citation type="submission" date="2020-03" db="EMBL/GenBank/DDBJ databases">
        <title>A mixture of massive structural variations and highly conserved coding sequences in Ustilaginoidea virens genome.</title>
        <authorList>
            <person name="Zhang K."/>
            <person name="Zhao Z."/>
            <person name="Zhang Z."/>
            <person name="Li Y."/>
            <person name="Hsiang T."/>
            <person name="Sun W."/>
        </authorList>
    </citation>
    <scope>NUCLEOTIDE SEQUENCE</scope>
    <source>
        <strain evidence="11">UV-8b</strain>
    </source>
</reference>
<dbReference type="Proteomes" id="UP000027002">
    <property type="component" value="Chromosome 6"/>
</dbReference>
<feature type="region of interest" description="Disordered" evidence="8">
    <location>
        <begin position="180"/>
        <end position="232"/>
    </location>
</feature>
<keyword evidence="9" id="KW-0732">Signal</keyword>
<feature type="binding site" evidence="6">
    <location>
        <begin position="262"/>
        <end position="265"/>
    </location>
    <ligand>
        <name>substrate</name>
    </ligand>
</feature>
<dbReference type="EMBL" id="BBTG02000031">
    <property type="protein sequence ID" value="GAO18720.1"/>
    <property type="molecule type" value="Genomic_DNA"/>
</dbReference>
<comment type="similarity">
    <text evidence="1">Belongs to the Ntn-hydrolase family.</text>
</comment>
<gene>
    <name evidence="11" type="ORF">UV8b_07146</name>
    <name evidence="10" type="ORF">UVI_02047220</name>
</gene>
<evidence type="ECO:0000256" key="3">
    <source>
        <dbReference type="ARBA" id="ARBA00022801"/>
    </source>
</evidence>
<feature type="site" description="Cleavage; by autolysis" evidence="7">
    <location>
        <begin position="233"/>
        <end position="234"/>
    </location>
</feature>
<protein>
    <submittedName>
        <fullName evidence="10">Uncharacterized protein</fullName>
    </submittedName>
</protein>
<name>A0A1B5L5C4_USTVR</name>
<keyword evidence="12" id="KW-1185">Reference proteome</keyword>
<evidence type="ECO:0000256" key="6">
    <source>
        <dbReference type="PIRSR" id="PIRSR600246-2"/>
    </source>
</evidence>
<dbReference type="InterPro" id="IPR029055">
    <property type="entry name" value="Ntn_hydrolases_N"/>
</dbReference>
<feature type="compositionally biased region" description="Acidic residues" evidence="8">
    <location>
        <begin position="207"/>
        <end position="216"/>
    </location>
</feature>
<dbReference type="RefSeq" id="XP_043000578.1">
    <property type="nucleotide sequence ID" value="XM_043144643.1"/>
</dbReference>